<dbReference type="PANTHER" id="PTHR18841">
    <property type="entry name" value="VITELLINE MEMBRANE OUTER LAYER PROTEIN I-RELATED"/>
    <property type="match status" value="1"/>
</dbReference>
<evidence type="ECO:0000313" key="1">
    <source>
        <dbReference type="EMBL" id="KAG2498274.1"/>
    </source>
</evidence>
<dbReference type="PANTHER" id="PTHR18841:SF0">
    <property type="entry name" value="VITELLINE MEMBRANE OUTER LAYER 1 HOMOLOG A-RELATED"/>
    <property type="match status" value="1"/>
</dbReference>
<dbReference type="Proteomes" id="UP000612055">
    <property type="component" value="Unassembled WGS sequence"/>
</dbReference>
<protein>
    <submittedName>
        <fullName evidence="1">Uncharacterized protein</fullName>
    </submittedName>
</protein>
<dbReference type="AlphaFoldDB" id="A0A835YII3"/>
<dbReference type="Pfam" id="PF03762">
    <property type="entry name" value="VOMI"/>
    <property type="match status" value="1"/>
</dbReference>
<comment type="caution">
    <text evidence="1">The sequence shown here is derived from an EMBL/GenBank/DDBJ whole genome shotgun (WGS) entry which is preliminary data.</text>
</comment>
<accession>A0A835YII3</accession>
<name>A0A835YII3_9CHLO</name>
<organism evidence="1 2">
    <name type="scientific">Edaphochlamys debaryana</name>
    <dbReference type="NCBI Taxonomy" id="47281"/>
    <lineage>
        <taxon>Eukaryota</taxon>
        <taxon>Viridiplantae</taxon>
        <taxon>Chlorophyta</taxon>
        <taxon>core chlorophytes</taxon>
        <taxon>Chlorophyceae</taxon>
        <taxon>CS clade</taxon>
        <taxon>Chlamydomonadales</taxon>
        <taxon>Chlamydomonadales incertae sedis</taxon>
        <taxon>Edaphochlamys</taxon>
    </lineage>
</organism>
<dbReference type="GO" id="GO:0005615">
    <property type="term" value="C:extracellular space"/>
    <property type="evidence" value="ECO:0007669"/>
    <property type="project" value="TreeGrafter"/>
</dbReference>
<keyword evidence="2" id="KW-1185">Reference proteome</keyword>
<reference evidence="1" key="1">
    <citation type="journal article" date="2020" name="bioRxiv">
        <title>Comparative genomics of Chlamydomonas.</title>
        <authorList>
            <person name="Craig R.J."/>
            <person name="Hasan A.R."/>
            <person name="Ness R.W."/>
            <person name="Keightley P.D."/>
        </authorList>
    </citation>
    <scope>NUCLEOTIDE SEQUENCE</scope>
    <source>
        <strain evidence="1">CCAP 11/70</strain>
    </source>
</reference>
<dbReference type="EMBL" id="JAEHOE010000010">
    <property type="protein sequence ID" value="KAG2498274.1"/>
    <property type="molecule type" value="Genomic_DNA"/>
</dbReference>
<dbReference type="InterPro" id="IPR036706">
    <property type="entry name" value="VOMI_sf"/>
</dbReference>
<sequence>MTATEMVGCRGRWRLDLVCEDSSARWALLTSEGCVERSGQLSPALCRERWSTCLRPRNWCVGTSTVSATYRGDVDCDADGFKDHTCTFSNGTRSVIYTSKDCTEASALGLPSSSCPALGWKNRLGEILTVFGGYWPGASADGWTPWRYCMDSNGYTEVQGYSYRYERYVATEDDNTALNGIDLLCKGGSKGRVTDGFWGLWYPGATASPSVWLNCGAGKRITSVRLKYMRASVLNYGTTKGDDLAAIAVEMRCDGGATAGLESYDTRWSTEGPSTGRWSGTLATRGDGTQTTAFVWTPWVTCGTGGFVCGMQARVEPNLGDGPDDTTLNGVKIQCCYWN</sequence>
<dbReference type="InterPro" id="IPR005515">
    <property type="entry name" value="VOMI"/>
</dbReference>
<proteinExistence type="predicted"/>
<dbReference type="OrthoDB" id="528822at2759"/>
<dbReference type="SUPFAM" id="SSF51092">
    <property type="entry name" value="Vitelline membrane outer protein-I (VMO-I)"/>
    <property type="match status" value="1"/>
</dbReference>
<evidence type="ECO:0000313" key="2">
    <source>
        <dbReference type="Proteomes" id="UP000612055"/>
    </source>
</evidence>
<gene>
    <name evidence="1" type="ORF">HYH03_003535</name>
</gene>
<dbReference type="Gene3D" id="2.100.10.20">
    <property type="entry name" value="Vitelline membrane outer layer protein I (VOMI)"/>
    <property type="match status" value="1"/>
</dbReference>